<dbReference type="InterPro" id="IPR050951">
    <property type="entry name" value="Retrovirus_Pol_polyprotein"/>
</dbReference>
<dbReference type="PROSITE" id="PS50994">
    <property type="entry name" value="INTEGRASE"/>
    <property type="match status" value="1"/>
</dbReference>
<name>A0A9Q3GEF3_9BASI</name>
<dbReference type="InterPro" id="IPR012337">
    <property type="entry name" value="RNaseH-like_sf"/>
</dbReference>
<organism evidence="3 4">
    <name type="scientific">Austropuccinia psidii MF-1</name>
    <dbReference type="NCBI Taxonomy" id="1389203"/>
    <lineage>
        <taxon>Eukaryota</taxon>
        <taxon>Fungi</taxon>
        <taxon>Dikarya</taxon>
        <taxon>Basidiomycota</taxon>
        <taxon>Pucciniomycotina</taxon>
        <taxon>Pucciniomycetes</taxon>
        <taxon>Pucciniales</taxon>
        <taxon>Sphaerophragmiaceae</taxon>
        <taxon>Austropuccinia</taxon>
    </lineage>
</organism>
<evidence type="ECO:0000313" key="4">
    <source>
        <dbReference type="Proteomes" id="UP000765509"/>
    </source>
</evidence>
<proteinExistence type="predicted"/>
<dbReference type="InterPro" id="IPR036397">
    <property type="entry name" value="RNaseH_sf"/>
</dbReference>
<dbReference type="EMBL" id="AVOT02000739">
    <property type="protein sequence ID" value="MBW0464260.1"/>
    <property type="molecule type" value="Genomic_DNA"/>
</dbReference>
<feature type="domain" description="Integrase catalytic" evidence="2">
    <location>
        <begin position="1"/>
        <end position="121"/>
    </location>
</feature>
<dbReference type="AlphaFoldDB" id="A0A9Q3GEF3"/>
<gene>
    <name evidence="3" type="ORF">O181_003975</name>
</gene>
<dbReference type="OrthoDB" id="3158924at2759"/>
<dbReference type="PANTHER" id="PTHR37984:SF5">
    <property type="entry name" value="PROTEIN NYNRIN-LIKE"/>
    <property type="match status" value="1"/>
</dbReference>
<dbReference type="GO" id="GO:0015074">
    <property type="term" value="P:DNA integration"/>
    <property type="evidence" value="ECO:0007669"/>
    <property type="project" value="InterPro"/>
</dbReference>
<dbReference type="InterPro" id="IPR001584">
    <property type="entry name" value="Integrase_cat-core"/>
</dbReference>
<dbReference type="Gene3D" id="3.30.420.10">
    <property type="entry name" value="Ribonuclease H-like superfamily/Ribonuclease H"/>
    <property type="match status" value="1"/>
</dbReference>
<dbReference type="GO" id="GO:0003723">
    <property type="term" value="F:RNA binding"/>
    <property type="evidence" value="ECO:0007669"/>
    <property type="project" value="UniProtKB-KW"/>
</dbReference>
<evidence type="ECO:0000259" key="2">
    <source>
        <dbReference type="PROSITE" id="PS50994"/>
    </source>
</evidence>
<sequence>MDTALLIWNRVVSWTGILTNIISGRDPKFTSELWKNHYQLFGTTLSFSTPYQPQTDGLAGKMIQALEEMVRRVCADGLELKYYDLFTHDWCTLLPALELAYKTSIHSSTNKTPSILEKGWIPRLPQDSLRKDLVEINPTADSFKLILVKARNHAVRFMEDTFSYAKDKWDKSNATPDFKVVYLVPVSTTNFNNIKG</sequence>
<accession>A0A9Q3GEF3</accession>
<dbReference type="PANTHER" id="PTHR37984">
    <property type="entry name" value="PROTEIN CBG26694"/>
    <property type="match status" value="1"/>
</dbReference>
<dbReference type="GO" id="GO:0005634">
    <property type="term" value="C:nucleus"/>
    <property type="evidence" value="ECO:0007669"/>
    <property type="project" value="UniProtKB-ARBA"/>
</dbReference>
<dbReference type="SUPFAM" id="SSF53098">
    <property type="entry name" value="Ribonuclease H-like"/>
    <property type="match status" value="1"/>
</dbReference>
<protein>
    <recommendedName>
        <fullName evidence="2">Integrase catalytic domain-containing protein</fullName>
    </recommendedName>
</protein>
<evidence type="ECO:0000313" key="3">
    <source>
        <dbReference type="EMBL" id="MBW0464260.1"/>
    </source>
</evidence>
<keyword evidence="1" id="KW-0694">RNA-binding</keyword>
<reference evidence="3" key="1">
    <citation type="submission" date="2021-03" db="EMBL/GenBank/DDBJ databases">
        <title>Draft genome sequence of rust myrtle Austropuccinia psidii MF-1, a brazilian biotype.</title>
        <authorList>
            <person name="Quecine M.C."/>
            <person name="Pachon D.M.R."/>
            <person name="Bonatelli M.L."/>
            <person name="Correr F.H."/>
            <person name="Franceschini L.M."/>
            <person name="Leite T.F."/>
            <person name="Margarido G.R.A."/>
            <person name="Almeida C.A."/>
            <person name="Ferrarezi J.A."/>
            <person name="Labate C.A."/>
        </authorList>
    </citation>
    <scope>NUCLEOTIDE SEQUENCE</scope>
    <source>
        <strain evidence="3">MF-1</strain>
    </source>
</reference>
<evidence type="ECO:0000256" key="1">
    <source>
        <dbReference type="ARBA" id="ARBA00022884"/>
    </source>
</evidence>
<comment type="caution">
    <text evidence="3">The sequence shown here is derived from an EMBL/GenBank/DDBJ whole genome shotgun (WGS) entry which is preliminary data.</text>
</comment>
<dbReference type="Proteomes" id="UP000765509">
    <property type="component" value="Unassembled WGS sequence"/>
</dbReference>
<keyword evidence="4" id="KW-1185">Reference proteome</keyword>